<feature type="transmembrane region" description="Helical" evidence="1">
    <location>
        <begin position="50"/>
        <end position="69"/>
    </location>
</feature>
<proteinExistence type="predicted"/>
<feature type="transmembrane region" description="Helical" evidence="1">
    <location>
        <begin position="81"/>
        <end position="99"/>
    </location>
</feature>
<accession>A0ABY5NKS4</accession>
<dbReference type="Proteomes" id="UP001054811">
    <property type="component" value="Chromosome"/>
</dbReference>
<feature type="transmembrane region" description="Helical" evidence="1">
    <location>
        <begin position="136"/>
        <end position="155"/>
    </location>
</feature>
<evidence type="ECO:0000256" key="1">
    <source>
        <dbReference type="SAM" id="Phobius"/>
    </source>
</evidence>
<evidence type="ECO:0000313" key="2">
    <source>
        <dbReference type="EMBL" id="UUT35731.1"/>
    </source>
</evidence>
<feature type="transmembrane region" description="Helical" evidence="1">
    <location>
        <begin position="105"/>
        <end position="124"/>
    </location>
</feature>
<organism evidence="2 3">
    <name type="scientific">Microbacterium elymi</name>
    <dbReference type="NCBI Taxonomy" id="2909587"/>
    <lineage>
        <taxon>Bacteria</taxon>
        <taxon>Bacillati</taxon>
        <taxon>Actinomycetota</taxon>
        <taxon>Actinomycetes</taxon>
        <taxon>Micrococcales</taxon>
        <taxon>Microbacteriaceae</taxon>
        <taxon>Microbacterium</taxon>
    </lineage>
</organism>
<dbReference type="RefSeq" id="WP_259612350.1">
    <property type="nucleotide sequence ID" value="NZ_CP091139.2"/>
</dbReference>
<dbReference type="EMBL" id="CP091139">
    <property type="protein sequence ID" value="UUT35731.1"/>
    <property type="molecule type" value="Genomic_DNA"/>
</dbReference>
<keyword evidence="1" id="KW-0472">Membrane</keyword>
<keyword evidence="3" id="KW-1185">Reference proteome</keyword>
<name>A0ABY5NKS4_9MICO</name>
<keyword evidence="1" id="KW-1133">Transmembrane helix</keyword>
<gene>
    <name evidence="2" type="ORF">L2X98_21140</name>
</gene>
<reference evidence="2" key="1">
    <citation type="submission" date="2022-01" db="EMBL/GenBank/DDBJ databases">
        <title>Microbacterium eymi and Microbacterium rhizovicinus sp. nov., isolated from the rhizospheric soil of Elymus tsukushiensis, a plant native to the Dokdo Islands, Republic of Korea.</title>
        <authorList>
            <person name="Hwang Y.J."/>
        </authorList>
    </citation>
    <scope>NUCLEOTIDE SEQUENCE</scope>
    <source>
        <strain evidence="2">KUDC0405</strain>
    </source>
</reference>
<protein>
    <submittedName>
        <fullName evidence="2">Uncharacterized protein</fullName>
    </submittedName>
</protein>
<keyword evidence="1" id="KW-0812">Transmembrane</keyword>
<feature type="transmembrane region" description="Helical" evidence="1">
    <location>
        <begin position="24"/>
        <end position="44"/>
    </location>
</feature>
<sequence length="201" mass="21836">MAVLSKHPVSAPPSAPVREKTRHILLRAWCIFVLFLALSGTFTVNAVGAAGAGAVTVLSAVVSITLWLSIRPPVNWRRVPWFVMAYLVWAGLSMLWSHWLGTSALTWLLLVITTFQGLFVAAVLTWREVVRAIGSALKWCLGLSLLFELAVALFVRGPLRPNSSYPPRSTTRSCSGVAATCSTAVASRASSATRTRWRQCA</sequence>
<evidence type="ECO:0000313" key="3">
    <source>
        <dbReference type="Proteomes" id="UP001054811"/>
    </source>
</evidence>